<keyword evidence="1" id="KW-0732">Signal</keyword>
<dbReference type="PANTHER" id="PTHR22946:SF8">
    <property type="entry name" value="ACETYL XYLAN ESTERASE DOMAIN-CONTAINING PROTEIN"/>
    <property type="match status" value="1"/>
</dbReference>
<feature type="signal peptide" evidence="1">
    <location>
        <begin position="1"/>
        <end position="20"/>
    </location>
</feature>
<evidence type="ECO:0000313" key="2">
    <source>
        <dbReference type="EMBL" id="SMG08875.1"/>
    </source>
</evidence>
<accession>A0A1X7I335</accession>
<dbReference type="AlphaFoldDB" id="A0A1X7I335"/>
<name>A0A1X7I335_9FLAO</name>
<dbReference type="InterPro" id="IPR025890">
    <property type="entry name" value="Abhydrolase_bac"/>
</dbReference>
<dbReference type="Proteomes" id="UP000193420">
    <property type="component" value="Unassembled WGS sequence"/>
</dbReference>
<dbReference type="RefSeq" id="WP_085495651.1">
    <property type="nucleotide sequence ID" value="NZ_FXAO01000001.1"/>
</dbReference>
<gene>
    <name evidence="2" type="ORF">SAMN03080602_00386</name>
</gene>
<dbReference type="SUPFAM" id="SSF53474">
    <property type="entry name" value="alpha/beta-Hydrolases"/>
    <property type="match status" value="2"/>
</dbReference>
<dbReference type="Pfam" id="PF12715">
    <property type="entry name" value="Abhydrolase_7"/>
    <property type="match status" value="1"/>
</dbReference>
<dbReference type="PANTHER" id="PTHR22946">
    <property type="entry name" value="DIENELACTONE HYDROLASE DOMAIN-CONTAINING PROTEIN-RELATED"/>
    <property type="match status" value="1"/>
</dbReference>
<keyword evidence="2" id="KW-0378">Hydrolase</keyword>
<sequence>MVRVKMLMGLLLLGNAVAFSQVSNFEVAPNFDQTNNIRCYLSKAARNITQNSLKDIHNIKDWEAVREERYEQFVEMMGLQGKQLEGNRPALKITKTGVIQKEGYRIEKLYYESLPGLYVPANLYIPDGINKPVPAILYVCGHSHTQKHHYQAHAKNFAQNGFVCLIIETIQRGEVKGEHLGQESNGWFQWYSMGYNPGGVEMWNGIRGLDLLSEMPEVDKDKLGVTGISGGGSQSWYLPAIDKRVKAAAAVAGAGSLEGQITQKTIDDHCDCMMPINTYGIDFSDIGALIAPRPFMIAQTNRDLYYSLESVQTLFKKIKPIYAYYGKSENLIFKEADGPHSYGSNEELRPEILSFFLKELRGINRSVKQIGEIDITKELSEDALKAYKISGPPKDDRTTTIQDSFVELASPPTIGKEIEFANYKREVVTFLKEKTFGAFPEQPVPLDIRSEFRALDGSDTQRLDYSFVPEDGWRLKFSLRVRKPSDSTKTRPLLLVLKSPNEERWHSESMAAGALKEMEVAYFEARGIGETGWSPSLQWHIRRSAAWTGRTIASMRVYDVLRCLQAVREIPGINTNTIHIAAQGEMGVVAAYAALLDGNVKTLLLKDPPSTQNVVSDPSGRGEALEMLNSLRVTDIAQVAGLHFPNELVIVGNSPSSFEWAKNLYSNLDIPDAYLEVDKISQWVNK</sequence>
<organism evidence="2 3">
    <name type="scientific">Arenibacter troitsensis</name>
    <dbReference type="NCBI Taxonomy" id="188872"/>
    <lineage>
        <taxon>Bacteria</taxon>
        <taxon>Pseudomonadati</taxon>
        <taxon>Bacteroidota</taxon>
        <taxon>Flavobacteriia</taxon>
        <taxon>Flavobacteriales</taxon>
        <taxon>Flavobacteriaceae</taxon>
        <taxon>Arenibacter</taxon>
    </lineage>
</organism>
<dbReference type="InterPro" id="IPR029058">
    <property type="entry name" value="AB_hydrolase_fold"/>
</dbReference>
<dbReference type="InterPro" id="IPR050261">
    <property type="entry name" value="FrsA_esterase"/>
</dbReference>
<dbReference type="OrthoDB" id="3668964at2"/>
<dbReference type="STRING" id="188872.SAMN03080602_00386"/>
<feature type="chain" id="PRO_5013095464" evidence="1">
    <location>
        <begin position="21"/>
        <end position="686"/>
    </location>
</feature>
<dbReference type="GO" id="GO:0016787">
    <property type="term" value="F:hydrolase activity"/>
    <property type="evidence" value="ECO:0007669"/>
    <property type="project" value="UniProtKB-KW"/>
</dbReference>
<dbReference type="EMBL" id="FXAO01000001">
    <property type="protein sequence ID" value="SMG08875.1"/>
    <property type="molecule type" value="Genomic_DNA"/>
</dbReference>
<dbReference type="Gene3D" id="3.40.50.1820">
    <property type="entry name" value="alpha/beta hydrolase"/>
    <property type="match status" value="2"/>
</dbReference>
<protein>
    <submittedName>
        <fullName evidence="2">Alpha/beta hydrolase family protein</fullName>
    </submittedName>
</protein>
<keyword evidence="3" id="KW-1185">Reference proteome</keyword>
<proteinExistence type="predicted"/>
<evidence type="ECO:0000313" key="3">
    <source>
        <dbReference type="Proteomes" id="UP000193420"/>
    </source>
</evidence>
<reference evidence="3" key="1">
    <citation type="submission" date="2017-04" db="EMBL/GenBank/DDBJ databases">
        <authorList>
            <person name="Varghese N."/>
            <person name="Submissions S."/>
        </authorList>
    </citation>
    <scope>NUCLEOTIDE SEQUENCE [LARGE SCALE GENOMIC DNA]</scope>
    <source>
        <strain evidence="3">DSM 19835</strain>
    </source>
</reference>
<evidence type="ECO:0000256" key="1">
    <source>
        <dbReference type="SAM" id="SignalP"/>
    </source>
</evidence>